<gene>
    <name evidence="6" type="ORF">HJ583_006025</name>
</gene>
<comment type="caution">
    <text evidence="6">The sequence shown here is derived from an EMBL/GenBank/DDBJ whole genome shotgun (WGS) entry which is preliminary data.</text>
</comment>
<keyword evidence="7" id="KW-1185">Reference proteome</keyword>
<organism evidence="6 7">
    <name type="scientific">Uliginosibacterium aquaticum</name>
    <dbReference type="NCBI Taxonomy" id="2731212"/>
    <lineage>
        <taxon>Bacteria</taxon>
        <taxon>Pseudomonadati</taxon>
        <taxon>Pseudomonadota</taxon>
        <taxon>Betaproteobacteria</taxon>
        <taxon>Rhodocyclales</taxon>
        <taxon>Zoogloeaceae</taxon>
        <taxon>Uliginosibacterium</taxon>
    </lineage>
</organism>
<keyword evidence="2" id="KW-0805">Transcription regulation</keyword>
<sequence length="312" mass="34302">MNDIDHSLFRRLDLNLLVAFDALVSEASVTRAAARLCIGQPAMSHALARLRELFNDDILYREGSAMLPTGRARSLAPAVRELLLSARSLALGEASFDPARINEQFQIALNDPLEALLLPALMARLRARAPGLQLSVRPIPASRQLEELDAGTIRLAVGHFPRVRAVHEQTALYEAGFCCVFNPALITLKDQPSLADLTGLPHIHTSYTGDGPGMIDRALHRRGLRRQVVAHAATPLSIPFVVKQSPLVAVLPELVTRLFTTHRDLTILPLHEEDLRLPISVVIHRRDTSDPLTGFMRETLLEIAHSVLTPAS</sequence>
<dbReference type="PANTHER" id="PTHR30118">
    <property type="entry name" value="HTH-TYPE TRANSCRIPTIONAL REGULATOR LEUO-RELATED"/>
    <property type="match status" value="1"/>
</dbReference>
<dbReference type="InterPro" id="IPR036388">
    <property type="entry name" value="WH-like_DNA-bd_sf"/>
</dbReference>
<proteinExistence type="inferred from homology"/>
<dbReference type="EMBL" id="JABCSC020000001">
    <property type="protein sequence ID" value="NSL54572.1"/>
    <property type="molecule type" value="Genomic_DNA"/>
</dbReference>
<evidence type="ECO:0000313" key="6">
    <source>
        <dbReference type="EMBL" id="NSL54572.1"/>
    </source>
</evidence>
<dbReference type="PROSITE" id="PS50931">
    <property type="entry name" value="HTH_LYSR"/>
    <property type="match status" value="1"/>
</dbReference>
<dbReference type="PANTHER" id="PTHR30118:SF15">
    <property type="entry name" value="TRANSCRIPTIONAL REGULATORY PROTEIN"/>
    <property type="match status" value="1"/>
</dbReference>
<dbReference type="InterPro" id="IPR000847">
    <property type="entry name" value="LysR_HTH_N"/>
</dbReference>
<dbReference type="SUPFAM" id="SSF46785">
    <property type="entry name" value="Winged helix' DNA-binding domain"/>
    <property type="match status" value="1"/>
</dbReference>
<dbReference type="Gene3D" id="1.10.10.10">
    <property type="entry name" value="Winged helix-like DNA-binding domain superfamily/Winged helix DNA-binding domain"/>
    <property type="match status" value="1"/>
</dbReference>
<name>A0ABX2IE04_9RHOO</name>
<dbReference type="Proteomes" id="UP000778523">
    <property type="component" value="Unassembled WGS sequence"/>
</dbReference>
<dbReference type="CDD" id="cd08417">
    <property type="entry name" value="PBP2_Nitroaromatics_like"/>
    <property type="match status" value="1"/>
</dbReference>
<dbReference type="RefSeq" id="WP_170021053.1">
    <property type="nucleotide sequence ID" value="NZ_JABCSC020000001.1"/>
</dbReference>
<dbReference type="SUPFAM" id="SSF53850">
    <property type="entry name" value="Periplasmic binding protein-like II"/>
    <property type="match status" value="1"/>
</dbReference>
<dbReference type="InterPro" id="IPR036390">
    <property type="entry name" value="WH_DNA-bd_sf"/>
</dbReference>
<dbReference type="InterPro" id="IPR050389">
    <property type="entry name" value="LysR-type_TF"/>
</dbReference>
<dbReference type="Gene3D" id="3.40.190.10">
    <property type="entry name" value="Periplasmic binding protein-like II"/>
    <property type="match status" value="2"/>
</dbReference>
<evidence type="ECO:0000313" key="7">
    <source>
        <dbReference type="Proteomes" id="UP000778523"/>
    </source>
</evidence>
<evidence type="ECO:0000256" key="1">
    <source>
        <dbReference type="ARBA" id="ARBA00009437"/>
    </source>
</evidence>
<dbReference type="InterPro" id="IPR037402">
    <property type="entry name" value="YidZ_PBP2"/>
</dbReference>
<comment type="similarity">
    <text evidence="1">Belongs to the LysR transcriptional regulatory family.</text>
</comment>
<accession>A0ABX2IE04</accession>
<keyword evidence="3" id="KW-0238">DNA-binding</keyword>
<evidence type="ECO:0000256" key="2">
    <source>
        <dbReference type="ARBA" id="ARBA00023015"/>
    </source>
</evidence>
<keyword evidence="4" id="KW-0804">Transcription</keyword>
<dbReference type="Pfam" id="PF03466">
    <property type="entry name" value="LysR_substrate"/>
    <property type="match status" value="1"/>
</dbReference>
<feature type="domain" description="HTH lysR-type" evidence="5">
    <location>
        <begin position="12"/>
        <end position="69"/>
    </location>
</feature>
<protein>
    <submittedName>
        <fullName evidence="6">LysR family transcriptional regulator</fullName>
    </submittedName>
</protein>
<dbReference type="Pfam" id="PF00126">
    <property type="entry name" value="HTH_1"/>
    <property type="match status" value="1"/>
</dbReference>
<evidence type="ECO:0000256" key="4">
    <source>
        <dbReference type="ARBA" id="ARBA00023163"/>
    </source>
</evidence>
<reference evidence="6 7" key="1">
    <citation type="submission" date="2020-06" db="EMBL/GenBank/DDBJ databases">
        <title>Draft genome of Uliginosibacterium sp. IMCC34675.</title>
        <authorList>
            <person name="Song J."/>
        </authorList>
    </citation>
    <scope>NUCLEOTIDE SEQUENCE [LARGE SCALE GENOMIC DNA]</scope>
    <source>
        <strain evidence="6 7">IMCC34675</strain>
    </source>
</reference>
<dbReference type="InterPro" id="IPR005119">
    <property type="entry name" value="LysR_subst-bd"/>
</dbReference>
<evidence type="ECO:0000256" key="3">
    <source>
        <dbReference type="ARBA" id="ARBA00023125"/>
    </source>
</evidence>
<evidence type="ECO:0000259" key="5">
    <source>
        <dbReference type="PROSITE" id="PS50931"/>
    </source>
</evidence>